<gene>
    <name evidence="2" type="primary">WBGene00101185</name>
</gene>
<accession>A0A8R1YHB9</accession>
<feature type="compositionally biased region" description="Basic and acidic residues" evidence="1">
    <location>
        <begin position="270"/>
        <end position="298"/>
    </location>
</feature>
<feature type="region of interest" description="Disordered" evidence="1">
    <location>
        <begin position="548"/>
        <end position="691"/>
    </location>
</feature>
<reference evidence="2" key="2">
    <citation type="submission" date="2022-06" db="UniProtKB">
        <authorList>
            <consortium name="EnsemblMetazoa"/>
        </authorList>
    </citation>
    <scope>IDENTIFICATION</scope>
    <source>
        <strain evidence="2">PS312</strain>
    </source>
</reference>
<feature type="compositionally biased region" description="Low complexity" evidence="1">
    <location>
        <begin position="567"/>
        <end position="585"/>
    </location>
</feature>
<feature type="compositionally biased region" description="Polar residues" evidence="1">
    <location>
        <begin position="225"/>
        <end position="237"/>
    </location>
</feature>
<reference evidence="3" key="1">
    <citation type="journal article" date="2008" name="Nat. Genet.">
        <title>The Pristionchus pacificus genome provides a unique perspective on nematode lifestyle and parasitism.</title>
        <authorList>
            <person name="Dieterich C."/>
            <person name="Clifton S.W."/>
            <person name="Schuster L.N."/>
            <person name="Chinwalla A."/>
            <person name="Delehaunty K."/>
            <person name="Dinkelacker I."/>
            <person name="Fulton L."/>
            <person name="Fulton R."/>
            <person name="Godfrey J."/>
            <person name="Minx P."/>
            <person name="Mitreva M."/>
            <person name="Roeseler W."/>
            <person name="Tian H."/>
            <person name="Witte H."/>
            <person name="Yang S.P."/>
            <person name="Wilson R.K."/>
            <person name="Sommer R.J."/>
        </authorList>
    </citation>
    <scope>NUCLEOTIDE SEQUENCE [LARGE SCALE GENOMIC DNA]</scope>
    <source>
        <strain evidence="3">PS312</strain>
    </source>
</reference>
<proteinExistence type="predicted"/>
<feature type="compositionally biased region" description="Basic and acidic residues" evidence="1">
    <location>
        <begin position="186"/>
        <end position="202"/>
    </location>
</feature>
<feature type="compositionally biased region" description="Basic and acidic residues" evidence="1">
    <location>
        <begin position="421"/>
        <end position="431"/>
    </location>
</feature>
<feature type="region of interest" description="Disordered" evidence="1">
    <location>
        <begin position="129"/>
        <end position="320"/>
    </location>
</feature>
<evidence type="ECO:0000256" key="1">
    <source>
        <dbReference type="SAM" id="MobiDB-lite"/>
    </source>
</evidence>
<dbReference type="EnsemblMetazoa" id="PPA11631.1">
    <property type="protein sequence ID" value="PPA11631.1"/>
    <property type="gene ID" value="WBGene00101185"/>
</dbReference>
<feature type="compositionally biased region" description="Acidic residues" evidence="1">
    <location>
        <begin position="158"/>
        <end position="169"/>
    </location>
</feature>
<feature type="compositionally biased region" description="Polar residues" evidence="1">
    <location>
        <begin position="678"/>
        <end position="691"/>
    </location>
</feature>
<feature type="region of interest" description="Disordered" evidence="1">
    <location>
        <begin position="406"/>
        <end position="431"/>
    </location>
</feature>
<feature type="region of interest" description="Disordered" evidence="1">
    <location>
        <begin position="339"/>
        <end position="359"/>
    </location>
</feature>
<evidence type="ECO:0000313" key="2">
    <source>
        <dbReference type="EnsemblMetazoa" id="PPA11631.1"/>
    </source>
</evidence>
<keyword evidence="3" id="KW-1185">Reference proteome</keyword>
<evidence type="ECO:0000313" key="3">
    <source>
        <dbReference type="Proteomes" id="UP000005239"/>
    </source>
</evidence>
<feature type="compositionally biased region" description="Basic and acidic residues" evidence="1">
    <location>
        <begin position="242"/>
        <end position="259"/>
    </location>
</feature>
<feature type="compositionally biased region" description="Low complexity" evidence="1">
    <location>
        <begin position="630"/>
        <end position="639"/>
    </location>
</feature>
<dbReference type="Proteomes" id="UP000005239">
    <property type="component" value="Unassembled WGS sequence"/>
</dbReference>
<sequence length="691" mass="76423">MSRRTFIKQWNPAVPIGGRGRGRRKKGSDPDQVFSAAYRTVYDPADERRPAGRDADGSTRFYSASGLTTTGIPVQDDRFRAHTLSTRGGRGGIQQRVGMFRNAIQSNVIFGGPSERVIRHSQRKIDRLIAPESDVPESVSEWRRSPQRNTQRRRDVYEYDSEVDDDGQDEPPPRYQPRRHVSTQRRAPEPSRRDPDYDPYEFREDESEDDAFVYQPPPRPRRANSRLTVGGPSSSRVPSAYARDRLRSKDERTRPRRLFDGATDEEEEEAVGKRLERREKERHEVPRMEKRNSKRAREMSPAALLPQTAVRHPVARRHSLQRREAVAAAPAAATPVVRFGGQENIPDGKNEKQSASNYTPSIAQSIARRILSGLPPIRLKDGDGSESYLAASRSIISGALERFTDKQEDGESGAQGDEQPGDGKEDNYNPGRDVMRALFERTQHINVSEESEDDDDDDDGKEGGNAVGAFENIFSRHTSDSSPVLERLFDQTMRGAARSAMIGGVAEEEEEEEVDTAKMLGLADVVEQHAQPGFEDIGEDPFTIAPRTAGESTASASNIDPFVMAPRTAGESTSSGSERSSSTTSLFSNRGHRNVTMAEAANRSVALMGPPTTRGGGGEQSMMHRGHAGSGASSRSTDYSSDRSTESVRASAAVERSFHLQIGSSRPANRSAVAPNNYMHNNNDGSFNFEF</sequence>
<name>A0A2A6BYK6_PRIPA</name>
<feature type="compositionally biased region" description="Acidic residues" evidence="1">
    <location>
        <begin position="449"/>
        <end position="460"/>
    </location>
</feature>
<protein>
    <submittedName>
        <fullName evidence="2">Uncharacterized protein</fullName>
    </submittedName>
</protein>
<feature type="region of interest" description="Disordered" evidence="1">
    <location>
        <begin position="443"/>
        <end position="466"/>
    </location>
</feature>
<accession>A0A2A6BYK6</accession>
<organism evidence="2 3">
    <name type="scientific">Pristionchus pacificus</name>
    <name type="common">Parasitic nematode worm</name>
    <dbReference type="NCBI Taxonomy" id="54126"/>
    <lineage>
        <taxon>Eukaryota</taxon>
        <taxon>Metazoa</taxon>
        <taxon>Ecdysozoa</taxon>
        <taxon>Nematoda</taxon>
        <taxon>Chromadorea</taxon>
        <taxon>Rhabditida</taxon>
        <taxon>Rhabditina</taxon>
        <taxon>Diplogasteromorpha</taxon>
        <taxon>Diplogasteroidea</taxon>
        <taxon>Neodiplogasteridae</taxon>
        <taxon>Pristionchus</taxon>
    </lineage>
</organism>
<feature type="compositionally biased region" description="Basic and acidic residues" evidence="1">
    <location>
        <begin position="45"/>
        <end position="57"/>
    </location>
</feature>
<dbReference type="AlphaFoldDB" id="A0A2A6BYK6"/>
<feature type="region of interest" description="Disordered" evidence="1">
    <location>
        <begin position="12"/>
        <end position="66"/>
    </location>
</feature>